<accession>A0A9D1CVK0</accession>
<reference evidence="24" key="2">
    <citation type="journal article" date="2021" name="PeerJ">
        <title>Extensive microbial diversity within the chicken gut microbiome revealed by metagenomics and culture.</title>
        <authorList>
            <person name="Gilroy R."/>
            <person name="Ravi A."/>
            <person name="Getino M."/>
            <person name="Pursley I."/>
            <person name="Horton D.L."/>
            <person name="Alikhan N.F."/>
            <person name="Baker D."/>
            <person name="Gharbi K."/>
            <person name="Hall N."/>
            <person name="Watson M."/>
            <person name="Adriaenssens E.M."/>
            <person name="Foster-Nyarko E."/>
            <person name="Jarju S."/>
            <person name="Secka A."/>
            <person name="Antonio M."/>
            <person name="Oren A."/>
            <person name="Chaudhuri R.R."/>
            <person name="La Ragione R."/>
            <person name="Hildebrand F."/>
            <person name="Pallen M.J."/>
        </authorList>
    </citation>
    <scope>NUCLEOTIDE SEQUENCE</scope>
    <source>
        <strain evidence="24">ChiSjej1B19-3389</strain>
    </source>
</reference>
<comment type="similarity">
    <text evidence="5 17">Belongs to the PEP-utilizing enzyme family.</text>
</comment>
<evidence type="ECO:0000256" key="17">
    <source>
        <dbReference type="PIRNR" id="PIRNR000732"/>
    </source>
</evidence>
<evidence type="ECO:0000256" key="5">
    <source>
        <dbReference type="ARBA" id="ARBA00007837"/>
    </source>
</evidence>
<keyword evidence="14 17" id="KW-0418">Kinase</keyword>
<evidence type="ECO:0000256" key="4">
    <source>
        <dbReference type="ARBA" id="ARBA00004496"/>
    </source>
</evidence>
<dbReference type="AlphaFoldDB" id="A0A9D1CVK0"/>
<evidence type="ECO:0000256" key="11">
    <source>
        <dbReference type="ARBA" id="ARBA00022679"/>
    </source>
</evidence>
<dbReference type="GO" id="GO:0005737">
    <property type="term" value="C:cytoplasm"/>
    <property type="evidence" value="ECO:0007669"/>
    <property type="project" value="UniProtKB-SubCell"/>
</dbReference>
<evidence type="ECO:0000256" key="20">
    <source>
        <dbReference type="PIRSR" id="PIRSR000732-3"/>
    </source>
</evidence>
<keyword evidence="15 17" id="KW-0460">Magnesium</keyword>
<dbReference type="EC" id="2.7.3.9" evidence="6 17"/>
<dbReference type="GO" id="GO:0016301">
    <property type="term" value="F:kinase activity"/>
    <property type="evidence" value="ECO:0007669"/>
    <property type="project" value="UniProtKB-KW"/>
</dbReference>
<dbReference type="GO" id="GO:0046872">
    <property type="term" value="F:metal ion binding"/>
    <property type="evidence" value="ECO:0007669"/>
    <property type="project" value="UniProtKB-KW"/>
</dbReference>
<keyword evidence="12 17" id="KW-0598">Phosphotransferase system</keyword>
<comment type="cofactor">
    <cofactor evidence="2 17 20">
        <name>Mg(2+)</name>
        <dbReference type="ChEBI" id="CHEBI:18420"/>
    </cofactor>
</comment>
<proteinExistence type="inferred from homology"/>
<feature type="domain" description="PEP-utilising enzyme mobile" evidence="21">
    <location>
        <begin position="151"/>
        <end position="222"/>
    </location>
</feature>
<evidence type="ECO:0000256" key="9">
    <source>
        <dbReference type="ARBA" id="ARBA00022490"/>
    </source>
</evidence>
<evidence type="ECO:0000256" key="13">
    <source>
        <dbReference type="ARBA" id="ARBA00022723"/>
    </source>
</evidence>
<dbReference type="InterPro" id="IPR036637">
    <property type="entry name" value="Phosphohistidine_dom_sf"/>
</dbReference>
<name>A0A9D1CVK0_9FIRM</name>
<evidence type="ECO:0000313" key="25">
    <source>
        <dbReference type="Proteomes" id="UP000886787"/>
    </source>
</evidence>
<dbReference type="Gene3D" id="3.50.30.10">
    <property type="entry name" value="Phosphohistidine domain"/>
    <property type="match status" value="1"/>
</dbReference>
<dbReference type="GO" id="GO:0009401">
    <property type="term" value="P:phosphoenolpyruvate-dependent sugar phosphotransferase system"/>
    <property type="evidence" value="ECO:0007669"/>
    <property type="project" value="UniProtKB-KW"/>
</dbReference>
<dbReference type="InterPro" id="IPR000121">
    <property type="entry name" value="PEP_util_C"/>
</dbReference>
<evidence type="ECO:0000259" key="21">
    <source>
        <dbReference type="Pfam" id="PF00391"/>
    </source>
</evidence>
<organism evidence="24 25">
    <name type="scientific">Candidatus Scatavimonas merdigallinarum</name>
    <dbReference type="NCBI Taxonomy" id="2840914"/>
    <lineage>
        <taxon>Bacteria</taxon>
        <taxon>Bacillati</taxon>
        <taxon>Bacillota</taxon>
        <taxon>Clostridia</taxon>
        <taxon>Eubacteriales</taxon>
        <taxon>Oscillospiraceae</taxon>
        <taxon>Oscillospiraceae incertae sedis</taxon>
        <taxon>Candidatus Scatavimonas</taxon>
    </lineage>
</organism>
<dbReference type="InterPro" id="IPR050499">
    <property type="entry name" value="PEP-utilizing_PTS_enzyme"/>
</dbReference>
<dbReference type="EMBL" id="DVFW01000024">
    <property type="protein sequence ID" value="HIQ80540.1"/>
    <property type="molecule type" value="Genomic_DNA"/>
</dbReference>
<feature type="binding site" evidence="19">
    <location>
        <begin position="451"/>
        <end position="452"/>
    </location>
    <ligand>
        <name>phosphoenolpyruvate</name>
        <dbReference type="ChEBI" id="CHEBI:58702"/>
    </ligand>
</feature>
<dbReference type="InterPro" id="IPR040442">
    <property type="entry name" value="Pyrv_kinase-like_dom_sf"/>
</dbReference>
<keyword evidence="11 17" id="KW-0808">Transferase</keyword>
<evidence type="ECO:0000256" key="8">
    <source>
        <dbReference type="ARBA" id="ARBA00022448"/>
    </source>
</evidence>
<dbReference type="SUPFAM" id="SSF47831">
    <property type="entry name" value="Enzyme I of the PEP:sugar phosphotransferase system HPr-binding (sub)domain"/>
    <property type="match status" value="1"/>
</dbReference>
<dbReference type="PIRSF" id="PIRSF000732">
    <property type="entry name" value="PTS_enzyme_I"/>
    <property type="match status" value="1"/>
</dbReference>
<keyword evidence="10 17" id="KW-0762">Sugar transport</keyword>
<dbReference type="InterPro" id="IPR006318">
    <property type="entry name" value="PTS_EI-like"/>
</dbReference>
<comment type="catalytic activity">
    <reaction evidence="1 17">
        <text>L-histidyl-[protein] + phosphoenolpyruvate = N(pros)-phospho-L-histidyl-[protein] + pyruvate</text>
        <dbReference type="Rhea" id="RHEA:23880"/>
        <dbReference type="Rhea" id="RHEA-COMP:9745"/>
        <dbReference type="Rhea" id="RHEA-COMP:9746"/>
        <dbReference type="ChEBI" id="CHEBI:15361"/>
        <dbReference type="ChEBI" id="CHEBI:29979"/>
        <dbReference type="ChEBI" id="CHEBI:58702"/>
        <dbReference type="ChEBI" id="CHEBI:64837"/>
        <dbReference type="EC" id="2.7.3.9"/>
    </reaction>
</comment>
<evidence type="ECO:0000256" key="10">
    <source>
        <dbReference type="ARBA" id="ARBA00022597"/>
    </source>
</evidence>
<evidence type="ECO:0000256" key="3">
    <source>
        <dbReference type="ARBA" id="ARBA00002728"/>
    </source>
</evidence>
<reference evidence="24" key="1">
    <citation type="submission" date="2020-10" db="EMBL/GenBank/DDBJ databases">
        <authorList>
            <person name="Gilroy R."/>
        </authorList>
    </citation>
    <scope>NUCLEOTIDE SEQUENCE</scope>
    <source>
        <strain evidence="24">ChiSjej1B19-3389</strain>
    </source>
</reference>
<feature type="binding site" evidence="20">
    <location>
        <position position="452"/>
    </location>
    <ligand>
        <name>Mg(2+)</name>
        <dbReference type="ChEBI" id="CHEBI:18420"/>
    </ligand>
</feature>
<keyword evidence="9 17" id="KW-0963">Cytoplasm</keyword>
<evidence type="ECO:0000256" key="7">
    <source>
        <dbReference type="ARBA" id="ARBA00016544"/>
    </source>
</evidence>
<comment type="caution">
    <text evidence="24">The sequence shown here is derived from an EMBL/GenBank/DDBJ whole genome shotgun (WGS) entry which is preliminary data.</text>
</comment>
<evidence type="ECO:0000256" key="1">
    <source>
        <dbReference type="ARBA" id="ARBA00000683"/>
    </source>
</evidence>
<feature type="active site" description="Proton donor" evidence="18">
    <location>
        <position position="499"/>
    </location>
</feature>
<keyword evidence="8 17" id="KW-0813">Transport</keyword>
<dbReference type="Pfam" id="PF00391">
    <property type="entry name" value="PEP-utilizers"/>
    <property type="match status" value="1"/>
</dbReference>
<evidence type="ECO:0000259" key="23">
    <source>
        <dbReference type="Pfam" id="PF05524"/>
    </source>
</evidence>
<dbReference type="InterPro" id="IPR008279">
    <property type="entry name" value="PEP-util_enz_mobile_dom"/>
</dbReference>
<dbReference type="NCBIfam" id="TIGR01417">
    <property type="entry name" value="PTS_I_fam"/>
    <property type="match status" value="1"/>
</dbReference>
<feature type="active site" description="Tele-phosphohistidine intermediate" evidence="18">
    <location>
        <position position="186"/>
    </location>
</feature>
<evidence type="ECO:0000256" key="2">
    <source>
        <dbReference type="ARBA" id="ARBA00001946"/>
    </source>
</evidence>
<feature type="binding site" evidence="19">
    <location>
        <position position="462"/>
    </location>
    <ligand>
        <name>phosphoenolpyruvate</name>
        <dbReference type="ChEBI" id="CHEBI:58702"/>
    </ligand>
</feature>
<dbReference type="InterPro" id="IPR036618">
    <property type="entry name" value="PtsI_HPr-bd_sf"/>
</dbReference>
<evidence type="ECO:0000256" key="18">
    <source>
        <dbReference type="PIRSR" id="PIRSR000732-1"/>
    </source>
</evidence>
<evidence type="ECO:0000256" key="19">
    <source>
        <dbReference type="PIRSR" id="PIRSR000732-2"/>
    </source>
</evidence>
<dbReference type="PANTHER" id="PTHR46244">
    <property type="entry name" value="PHOSPHOENOLPYRUVATE-PROTEIN PHOSPHOTRANSFERASE"/>
    <property type="match status" value="1"/>
</dbReference>
<dbReference type="Pfam" id="PF02896">
    <property type="entry name" value="PEP-utilizers_C"/>
    <property type="match status" value="1"/>
</dbReference>
<dbReference type="InterPro" id="IPR015813">
    <property type="entry name" value="Pyrv/PenolPyrv_kinase-like_dom"/>
</dbReference>
<dbReference type="Gene3D" id="3.20.20.60">
    <property type="entry name" value="Phosphoenolpyruvate-binding domains"/>
    <property type="match status" value="1"/>
</dbReference>
<feature type="domain" description="Phosphotransferase system enzyme I N-terminal" evidence="23">
    <location>
        <begin position="3"/>
        <end position="123"/>
    </location>
</feature>
<keyword evidence="13 17" id="KW-0479">Metal-binding</keyword>
<dbReference type="SUPFAM" id="SSF51621">
    <property type="entry name" value="Phosphoenolpyruvate/pyruvate domain"/>
    <property type="match status" value="1"/>
</dbReference>
<protein>
    <recommendedName>
        <fullName evidence="7 17">Phosphoenolpyruvate-protein phosphotransferase</fullName>
        <ecNumber evidence="6 17">2.7.3.9</ecNumber>
    </recommendedName>
    <alternativeName>
        <fullName evidence="16 17">Phosphotransferase system, enzyme I</fullName>
    </alternativeName>
</protein>
<feature type="binding site" evidence="20">
    <location>
        <position position="428"/>
    </location>
    <ligand>
        <name>Mg(2+)</name>
        <dbReference type="ChEBI" id="CHEBI:18420"/>
    </ligand>
</feature>
<dbReference type="Gene3D" id="1.10.274.10">
    <property type="entry name" value="PtsI, HPr-binding domain"/>
    <property type="match status" value="1"/>
</dbReference>
<dbReference type="Proteomes" id="UP000886787">
    <property type="component" value="Unassembled WGS sequence"/>
</dbReference>
<evidence type="ECO:0000256" key="15">
    <source>
        <dbReference type="ARBA" id="ARBA00022842"/>
    </source>
</evidence>
<evidence type="ECO:0000313" key="24">
    <source>
        <dbReference type="EMBL" id="HIQ80540.1"/>
    </source>
</evidence>
<dbReference type="InterPro" id="IPR024692">
    <property type="entry name" value="PTS_EI"/>
</dbReference>
<dbReference type="PANTHER" id="PTHR46244:SF3">
    <property type="entry name" value="PHOSPHOENOLPYRUVATE-PROTEIN PHOSPHOTRANSFERASE"/>
    <property type="match status" value="1"/>
</dbReference>
<comment type="subcellular location">
    <subcellularLocation>
        <location evidence="4 17">Cytoplasm</location>
    </subcellularLocation>
</comment>
<dbReference type="GO" id="GO:0008965">
    <property type="term" value="F:phosphoenolpyruvate-protein phosphotransferase activity"/>
    <property type="evidence" value="ECO:0007669"/>
    <property type="project" value="UniProtKB-EC"/>
</dbReference>
<evidence type="ECO:0000259" key="22">
    <source>
        <dbReference type="Pfam" id="PF02896"/>
    </source>
</evidence>
<dbReference type="Pfam" id="PF05524">
    <property type="entry name" value="PEP-utilisers_N"/>
    <property type="match status" value="1"/>
</dbReference>
<evidence type="ECO:0000256" key="16">
    <source>
        <dbReference type="ARBA" id="ARBA00033235"/>
    </source>
</evidence>
<feature type="binding site" evidence="19">
    <location>
        <position position="329"/>
    </location>
    <ligand>
        <name>phosphoenolpyruvate</name>
        <dbReference type="ChEBI" id="CHEBI:58702"/>
    </ligand>
</feature>
<dbReference type="SUPFAM" id="SSF52009">
    <property type="entry name" value="Phosphohistidine domain"/>
    <property type="match status" value="1"/>
</dbReference>
<feature type="binding site" evidence="19">
    <location>
        <position position="293"/>
    </location>
    <ligand>
        <name>phosphoenolpyruvate</name>
        <dbReference type="ChEBI" id="CHEBI:58702"/>
    </ligand>
</feature>
<comment type="function">
    <text evidence="3 17">General (non sugar-specific) component of the phosphoenolpyruvate-dependent sugar phosphotransferase system (sugar PTS). This major carbohydrate active-transport system catalyzes the phosphorylation of incoming sugar substrates concomitantly with their translocation across the cell membrane. Enzyme I transfers the phosphoryl group from phosphoenolpyruvate (PEP) to the phosphoryl carrier protein (HPr).</text>
</comment>
<dbReference type="PRINTS" id="PR01736">
    <property type="entry name" value="PHPHTRNFRASE"/>
</dbReference>
<evidence type="ECO:0000256" key="6">
    <source>
        <dbReference type="ARBA" id="ARBA00012232"/>
    </source>
</evidence>
<gene>
    <name evidence="24" type="primary">ptsP</name>
    <name evidence="24" type="ORF">IAD32_04555</name>
</gene>
<evidence type="ECO:0000256" key="14">
    <source>
        <dbReference type="ARBA" id="ARBA00022777"/>
    </source>
</evidence>
<dbReference type="InterPro" id="IPR008731">
    <property type="entry name" value="PTS_EIN"/>
</dbReference>
<sequence length="568" mass="62149">MLKGIGASSGIGIGKVLLIKEHDLSYVPKVVENVQSELARYQNAVEDFCSATLEKAERLKKTAGEKEAEILRGHVLMLQDPYMREEMEKLIESGQCAESALESVCDMFISIFSSTNDDLTNQRATDVKDIKNGILRILLGREEVDISKARPGTVLVTAELTPSMTAGICKENIAGIITQTGSKTSHSAILARALEIPAVLSLEHAADILHDGDIVILDGDSGKVLQSPDPAQLADYTAQQKAYLEERKALKVFIGKQTATKDGCIVQLAANIGTPLDAQAAFDNDCEGIGLFRTEFLFMDQTALPTEETQFEAYKKVALLMKGKPVIIRTLDIGGDKEIPYLGLQKEENPFLGFRAVRFCLKRTDIYKSQLRALLRASAYGDIRIMVPLVTRVEELRQVKVLLAQLKDELTDQGVPFNSTIPLGVMMETPASAVIADLLAKEADFFSIGTNDLTQYTMCADRGNANVAYLYSHYDPAVLRMIRRIIACAKDAGILAGMCGEAAADPLLIPLLISFGLEEYSVSPTSILATRKAIAAWSKEEADLLAQKVMSLSTQQEVLRCLTEHARR</sequence>
<evidence type="ECO:0000256" key="12">
    <source>
        <dbReference type="ARBA" id="ARBA00022683"/>
    </source>
</evidence>
<feature type="domain" description="PEP-utilising enzyme C-terminal" evidence="22">
    <location>
        <begin position="254"/>
        <end position="536"/>
    </location>
</feature>